<protein>
    <recommendedName>
        <fullName evidence="1">DUF1842 domain-containing protein</fullName>
    </recommendedName>
</protein>
<accession>A0A1Q9LLI4</accession>
<dbReference type="Proteomes" id="UP000186040">
    <property type="component" value="Unassembled WGS sequence"/>
</dbReference>
<dbReference type="InterPro" id="IPR014992">
    <property type="entry name" value="DUF1842"/>
</dbReference>
<evidence type="ECO:0000313" key="2">
    <source>
        <dbReference type="EMBL" id="OLR92859.1"/>
    </source>
</evidence>
<dbReference type="EMBL" id="MKQR01000015">
    <property type="protein sequence ID" value="OLR92859.1"/>
    <property type="molecule type" value="Genomic_DNA"/>
</dbReference>
<organism evidence="2 3">
    <name type="scientific">Actinokineospora bangkokensis</name>
    <dbReference type="NCBI Taxonomy" id="1193682"/>
    <lineage>
        <taxon>Bacteria</taxon>
        <taxon>Bacillati</taxon>
        <taxon>Actinomycetota</taxon>
        <taxon>Actinomycetes</taxon>
        <taxon>Pseudonocardiales</taxon>
        <taxon>Pseudonocardiaceae</taxon>
        <taxon>Actinokineospora</taxon>
    </lineage>
</organism>
<name>A0A1Q9LLI4_9PSEU</name>
<evidence type="ECO:0000259" key="1">
    <source>
        <dbReference type="Pfam" id="PF08896"/>
    </source>
</evidence>
<proteinExistence type="predicted"/>
<evidence type="ECO:0000313" key="3">
    <source>
        <dbReference type="Proteomes" id="UP000186040"/>
    </source>
</evidence>
<keyword evidence="3" id="KW-1185">Reference proteome</keyword>
<gene>
    <name evidence="2" type="ORF">BJP25_19630</name>
</gene>
<reference evidence="2 3" key="1">
    <citation type="submission" date="2016-10" db="EMBL/GenBank/DDBJ databases">
        <title>The Draft Genome Sequence of Actinokineospora bangkokensis 44EHWT reveals the biosynthetic pathway of antifungal compounds Thailandins with unusual extender unit butylmalonyl-CoA.</title>
        <authorList>
            <person name="Greule A."/>
            <person name="Intra B."/>
            <person name="Flemming S."/>
            <person name="Rommel M.G."/>
            <person name="Panbangred W."/>
            <person name="Bechthold A."/>
        </authorList>
    </citation>
    <scope>NUCLEOTIDE SEQUENCE [LARGE SCALE GENOMIC DNA]</scope>
    <source>
        <strain evidence="2 3">44EHW</strain>
    </source>
</reference>
<feature type="domain" description="DUF1842" evidence="1">
    <location>
        <begin position="14"/>
        <end position="124"/>
    </location>
</feature>
<sequence>MGSSGATQLALVGRWEIGTKLPGAPLLRLDLGMLSTPPTSVTGHARLSQAISPPLDVVDQVSGSFHTVVTHGGTLVVVSLTGYPVVHWPPHGGIGPVIPSNLDVRLVLGSDWRDGTASYRYTTEVGGQWHEVTDAPATWLGLPDAVG</sequence>
<comment type="caution">
    <text evidence="2">The sequence shown here is derived from an EMBL/GenBank/DDBJ whole genome shotgun (WGS) entry which is preliminary data.</text>
</comment>
<dbReference type="AlphaFoldDB" id="A0A1Q9LLI4"/>
<dbReference type="Pfam" id="PF08896">
    <property type="entry name" value="DUF1842"/>
    <property type="match status" value="1"/>
</dbReference>